<sequence>MFDAQSDALSSTLAYVTCMCAHGSLFSSFFLRPRLLYVPIFRPVFLRLLLSGHFVRVYLIGKLIAESPFPSHPPVLRIDIGFLHAINSCPFPNSIATKSN</sequence>
<evidence type="ECO:0000313" key="1">
    <source>
        <dbReference type="EMBL" id="RDH32617.1"/>
    </source>
</evidence>
<protein>
    <submittedName>
        <fullName evidence="1">Uncharacterized protein</fullName>
    </submittedName>
</protein>
<keyword evidence="2" id="KW-1185">Reference proteome</keyword>
<dbReference type="Proteomes" id="UP000253729">
    <property type="component" value="Unassembled WGS sequence"/>
</dbReference>
<dbReference type="RefSeq" id="XP_026625639.1">
    <property type="nucleotide sequence ID" value="XM_026766498.1"/>
</dbReference>
<evidence type="ECO:0000313" key="2">
    <source>
        <dbReference type="Proteomes" id="UP000253729"/>
    </source>
</evidence>
<name>A0A3F3Q0R8_9EURO</name>
<accession>A0A3F3Q0R8</accession>
<proteinExistence type="predicted"/>
<dbReference type="EMBL" id="KZ852049">
    <property type="protein sequence ID" value="RDH32617.1"/>
    <property type="molecule type" value="Genomic_DNA"/>
</dbReference>
<reference evidence="1 2" key="1">
    <citation type="submission" date="2018-07" db="EMBL/GenBank/DDBJ databases">
        <title>The genomes of Aspergillus section Nigri reveals drivers in fungal speciation.</title>
        <authorList>
            <consortium name="DOE Joint Genome Institute"/>
            <person name="Vesth T.C."/>
            <person name="Nybo J."/>
            <person name="Theobald S."/>
            <person name="Brandl J."/>
            <person name="Frisvad J.C."/>
            <person name="Nielsen K.F."/>
            <person name="Lyhne E.K."/>
            <person name="Kogle M.E."/>
            <person name="Kuo A."/>
            <person name="Riley R."/>
            <person name="Clum A."/>
            <person name="Nolan M."/>
            <person name="Lipzen A."/>
            <person name="Salamov A."/>
            <person name="Henrissat B."/>
            <person name="Wiebenga A."/>
            <person name="De vries R.P."/>
            <person name="Grigoriev I.V."/>
            <person name="Mortensen U.H."/>
            <person name="Andersen M.R."/>
            <person name="Baker S.E."/>
        </authorList>
    </citation>
    <scope>NUCLEOTIDE SEQUENCE [LARGE SCALE GENOMIC DNA]</scope>
    <source>
        <strain evidence="1 2">CBS 139.54b</strain>
    </source>
</reference>
<dbReference type="GeneID" id="38134854"/>
<dbReference type="AlphaFoldDB" id="A0A3F3Q0R8"/>
<gene>
    <name evidence="1" type="ORF">BDQ94DRAFT_144709</name>
</gene>
<organism evidence="1 2">
    <name type="scientific">Aspergillus welwitschiae</name>
    <dbReference type="NCBI Taxonomy" id="1341132"/>
    <lineage>
        <taxon>Eukaryota</taxon>
        <taxon>Fungi</taxon>
        <taxon>Dikarya</taxon>
        <taxon>Ascomycota</taxon>
        <taxon>Pezizomycotina</taxon>
        <taxon>Eurotiomycetes</taxon>
        <taxon>Eurotiomycetidae</taxon>
        <taxon>Eurotiales</taxon>
        <taxon>Aspergillaceae</taxon>
        <taxon>Aspergillus</taxon>
        <taxon>Aspergillus subgen. Circumdati</taxon>
    </lineage>
</organism>